<reference evidence="4" key="1">
    <citation type="journal article" date="2020" name="Cell">
        <title>Large-Scale Comparative Analyses of Tick Genomes Elucidate Their Genetic Diversity and Vector Capacities.</title>
        <authorList>
            <consortium name="Tick Genome and Microbiome Consortium (TIGMIC)"/>
            <person name="Jia N."/>
            <person name="Wang J."/>
            <person name="Shi W."/>
            <person name="Du L."/>
            <person name="Sun Y."/>
            <person name="Zhan W."/>
            <person name="Jiang J.F."/>
            <person name="Wang Q."/>
            <person name="Zhang B."/>
            <person name="Ji P."/>
            <person name="Bell-Sakyi L."/>
            <person name="Cui X.M."/>
            <person name="Yuan T.T."/>
            <person name="Jiang B.G."/>
            <person name="Yang W.F."/>
            <person name="Lam T.T."/>
            <person name="Chang Q.C."/>
            <person name="Ding S.J."/>
            <person name="Wang X.J."/>
            <person name="Zhu J.G."/>
            <person name="Ruan X.D."/>
            <person name="Zhao L."/>
            <person name="Wei J.T."/>
            <person name="Ye R.Z."/>
            <person name="Que T.C."/>
            <person name="Du C.H."/>
            <person name="Zhou Y.H."/>
            <person name="Cheng J.X."/>
            <person name="Dai P.F."/>
            <person name="Guo W.B."/>
            <person name="Han X.H."/>
            <person name="Huang E.J."/>
            <person name="Li L.F."/>
            <person name="Wei W."/>
            <person name="Gao Y.C."/>
            <person name="Liu J.Z."/>
            <person name="Shao H.Z."/>
            <person name="Wang X."/>
            <person name="Wang C.C."/>
            <person name="Yang T.C."/>
            <person name="Huo Q.B."/>
            <person name="Li W."/>
            <person name="Chen H.Y."/>
            <person name="Chen S.E."/>
            <person name="Zhou L.G."/>
            <person name="Ni X.B."/>
            <person name="Tian J.H."/>
            <person name="Sheng Y."/>
            <person name="Liu T."/>
            <person name="Pan Y.S."/>
            <person name="Xia L.Y."/>
            <person name="Li J."/>
            <person name="Zhao F."/>
            <person name="Cao W.C."/>
        </authorList>
    </citation>
    <scope>NUCLEOTIDE SEQUENCE</scope>
    <source>
        <strain evidence="4">Rsan-2018</strain>
    </source>
</reference>
<evidence type="ECO:0000256" key="1">
    <source>
        <dbReference type="PROSITE-ProRule" id="PRU00047"/>
    </source>
</evidence>
<keyword evidence="1" id="KW-0863">Zinc-finger</keyword>
<feature type="region of interest" description="Disordered" evidence="2">
    <location>
        <begin position="1"/>
        <end position="56"/>
    </location>
</feature>
<dbReference type="GO" id="GO:0003676">
    <property type="term" value="F:nucleic acid binding"/>
    <property type="evidence" value="ECO:0007669"/>
    <property type="project" value="InterPro"/>
</dbReference>
<gene>
    <name evidence="4" type="ORF">HPB52_021472</name>
</gene>
<dbReference type="SMART" id="SM00343">
    <property type="entry name" value="ZnF_C2HC"/>
    <property type="match status" value="1"/>
</dbReference>
<feature type="compositionally biased region" description="Polar residues" evidence="2">
    <location>
        <begin position="39"/>
        <end position="56"/>
    </location>
</feature>
<protein>
    <recommendedName>
        <fullName evidence="3">CCHC-type domain-containing protein</fullName>
    </recommendedName>
</protein>
<evidence type="ECO:0000313" key="5">
    <source>
        <dbReference type="Proteomes" id="UP000821837"/>
    </source>
</evidence>
<evidence type="ECO:0000313" key="4">
    <source>
        <dbReference type="EMBL" id="KAH7976895.1"/>
    </source>
</evidence>
<proteinExistence type="predicted"/>
<comment type="caution">
    <text evidence="4">The sequence shown here is derived from an EMBL/GenBank/DDBJ whole genome shotgun (WGS) entry which is preliminary data.</text>
</comment>
<accession>A0A9D4QED5</accession>
<feature type="region of interest" description="Disordered" evidence="2">
    <location>
        <begin position="104"/>
        <end position="127"/>
    </location>
</feature>
<sequence length="127" mass="14459">MQAGDPQCSAPSASIDAASFDEHSYSNRSPRLRAPPPTTTYVESSYAPRSSYSYDSQPPSFVSEWQQFPEYPHHAAAFNLPRERPVCYECGVRGHIARFCPSRRRPRTTFSDRPAMLARRNQQPDYT</sequence>
<keyword evidence="5" id="KW-1185">Reference proteome</keyword>
<evidence type="ECO:0000259" key="3">
    <source>
        <dbReference type="PROSITE" id="PS50158"/>
    </source>
</evidence>
<dbReference type="EMBL" id="JABSTV010001246">
    <property type="protein sequence ID" value="KAH7976895.1"/>
    <property type="molecule type" value="Genomic_DNA"/>
</dbReference>
<dbReference type="GO" id="GO:0008270">
    <property type="term" value="F:zinc ion binding"/>
    <property type="evidence" value="ECO:0007669"/>
    <property type="project" value="UniProtKB-KW"/>
</dbReference>
<reference evidence="4" key="2">
    <citation type="submission" date="2021-09" db="EMBL/GenBank/DDBJ databases">
        <authorList>
            <person name="Jia N."/>
            <person name="Wang J."/>
            <person name="Shi W."/>
            <person name="Du L."/>
            <person name="Sun Y."/>
            <person name="Zhan W."/>
            <person name="Jiang J."/>
            <person name="Wang Q."/>
            <person name="Zhang B."/>
            <person name="Ji P."/>
            <person name="Sakyi L.B."/>
            <person name="Cui X."/>
            <person name="Yuan T."/>
            <person name="Jiang B."/>
            <person name="Yang W."/>
            <person name="Lam T.T.-Y."/>
            <person name="Chang Q."/>
            <person name="Ding S."/>
            <person name="Wang X."/>
            <person name="Zhu J."/>
            <person name="Ruan X."/>
            <person name="Zhao L."/>
            <person name="Wei J."/>
            <person name="Que T."/>
            <person name="Du C."/>
            <person name="Cheng J."/>
            <person name="Dai P."/>
            <person name="Han X."/>
            <person name="Huang E."/>
            <person name="Gao Y."/>
            <person name="Liu J."/>
            <person name="Shao H."/>
            <person name="Ye R."/>
            <person name="Li L."/>
            <person name="Wei W."/>
            <person name="Wang X."/>
            <person name="Wang C."/>
            <person name="Huo Q."/>
            <person name="Li W."/>
            <person name="Guo W."/>
            <person name="Chen H."/>
            <person name="Chen S."/>
            <person name="Zhou L."/>
            <person name="Zhou L."/>
            <person name="Ni X."/>
            <person name="Tian J."/>
            <person name="Zhou Y."/>
            <person name="Sheng Y."/>
            <person name="Liu T."/>
            <person name="Pan Y."/>
            <person name="Xia L."/>
            <person name="Li J."/>
            <person name="Zhao F."/>
            <person name="Cao W."/>
        </authorList>
    </citation>
    <scope>NUCLEOTIDE SEQUENCE</scope>
    <source>
        <strain evidence="4">Rsan-2018</strain>
        <tissue evidence="4">Larvae</tissue>
    </source>
</reference>
<dbReference type="Proteomes" id="UP000821837">
    <property type="component" value="Chromosome 10"/>
</dbReference>
<keyword evidence="1" id="KW-0479">Metal-binding</keyword>
<dbReference type="SUPFAM" id="SSF57756">
    <property type="entry name" value="Retrovirus zinc finger-like domains"/>
    <property type="match status" value="1"/>
</dbReference>
<dbReference type="Gene3D" id="4.10.60.10">
    <property type="entry name" value="Zinc finger, CCHC-type"/>
    <property type="match status" value="1"/>
</dbReference>
<dbReference type="PROSITE" id="PS50158">
    <property type="entry name" value="ZF_CCHC"/>
    <property type="match status" value="1"/>
</dbReference>
<dbReference type="InterPro" id="IPR036875">
    <property type="entry name" value="Znf_CCHC_sf"/>
</dbReference>
<dbReference type="AlphaFoldDB" id="A0A9D4QED5"/>
<dbReference type="Pfam" id="PF00098">
    <property type="entry name" value="zf-CCHC"/>
    <property type="match status" value="1"/>
</dbReference>
<name>A0A9D4QED5_RHISA</name>
<organism evidence="4 5">
    <name type="scientific">Rhipicephalus sanguineus</name>
    <name type="common">Brown dog tick</name>
    <name type="synonym">Ixodes sanguineus</name>
    <dbReference type="NCBI Taxonomy" id="34632"/>
    <lineage>
        <taxon>Eukaryota</taxon>
        <taxon>Metazoa</taxon>
        <taxon>Ecdysozoa</taxon>
        <taxon>Arthropoda</taxon>
        <taxon>Chelicerata</taxon>
        <taxon>Arachnida</taxon>
        <taxon>Acari</taxon>
        <taxon>Parasitiformes</taxon>
        <taxon>Ixodida</taxon>
        <taxon>Ixodoidea</taxon>
        <taxon>Ixodidae</taxon>
        <taxon>Rhipicephalinae</taxon>
        <taxon>Rhipicephalus</taxon>
        <taxon>Rhipicephalus</taxon>
    </lineage>
</organism>
<keyword evidence="1" id="KW-0862">Zinc</keyword>
<feature type="domain" description="CCHC-type" evidence="3">
    <location>
        <begin position="87"/>
        <end position="102"/>
    </location>
</feature>
<dbReference type="InterPro" id="IPR001878">
    <property type="entry name" value="Znf_CCHC"/>
</dbReference>
<evidence type="ECO:0000256" key="2">
    <source>
        <dbReference type="SAM" id="MobiDB-lite"/>
    </source>
</evidence>